<dbReference type="AlphaFoldDB" id="A0A5A7PJ93"/>
<gene>
    <name evidence="1" type="ORF">STAS_08792</name>
</gene>
<proteinExistence type="predicted"/>
<feature type="non-terminal residue" evidence="1">
    <location>
        <position position="1"/>
    </location>
</feature>
<sequence>YHQTHLGTSIRQSRLVERRLDIIEKHFLNVSFSVTSLQAPLRPTYSLVKVLVTVSNGFWVQSAKVPQTQSISRACRDEPQNRIQQATTEQTSNGFRAQAPNLVKGRRSRKIASSKCAVVFLLVADVADSREAESLFAESLFFNYVQKCWELIFANRSWLSFD</sequence>
<evidence type="ECO:0000313" key="2">
    <source>
        <dbReference type="Proteomes" id="UP000325081"/>
    </source>
</evidence>
<accession>A0A5A7PJ93</accession>
<protein>
    <submittedName>
        <fullName evidence="1">UDP-glucosyl transferase 71B6</fullName>
    </submittedName>
</protein>
<dbReference type="Proteomes" id="UP000325081">
    <property type="component" value="Unassembled WGS sequence"/>
</dbReference>
<reference evidence="2" key="1">
    <citation type="journal article" date="2019" name="Curr. Biol.">
        <title>Genome Sequence of Striga asiatica Provides Insight into the Evolution of Plant Parasitism.</title>
        <authorList>
            <person name="Yoshida S."/>
            <person name="Kim S."/>
            <person name="Wafula E.K."/>
            <person name="Tanskanen J."/>
            <person name="Kim Y.M."/>
            <person name="Honaas L."/>
            <person name="Yang Z."/>
            <person name="Spallek T."/>
            <person name="Conn C.E."/>
            <person name="Ichihashi Y."/>
            <person name="Cheong K."/>
            <person name="Cui S."/>
            <person name="Der J.P."/>
            <person name="Gundlach H."/>
            <person name="Jiao Y."/>
            <person name="Hori C."/>
            <person name="Ishida J.K."/>
            <person name="Kasahara H."/>
            <person name="Kiba T."/>
            <person name="Kim M.S."/>
            <person name="Koo N."/>
            <person name="Laohavisit A."/>
            <person name="Lee Y.H."/>
            <person name="Lumba S."/>
            <person name="McCourt P."/>
            <person name="Mortimer J.C."/>
            <person name="Mutuku J.M."/>
            <person name="Nomura T."/>
            <person name="Sasaki-Sekimoto Y."/>
            <person name="Seto Y."/>
            <person name="Wang Y."/>
            <person name="Wakatake T."/>
            <person name="Sakakibara H."/>
            <person name="Demura T."/>
            <person name="Yamaguchi S."/>
            <person name="Yoneyama K."/>
            <person name="Manabe R.I."/>
            <person name="Nelson D.C."/>
            <person name="Schulman A.H."/>
            <person name="Timko M.P."/>
            <person name="dePamphilis C.W."/>
            <person name="Choi D."/>
            <person name="Shirasu K."/>
        </authorList>
    </citation>
    <scope>NUCLEOTIDE SEQUENCE [LARGE SCALE GENOMIC DNA]</scope>
    <source>
        <strain evidence="2">cv. UVA1</strain>
    </source>
</reference>
<comment type="caution">
    <text evidence="1">The sequence shown here is derived from an EMBL/GenBank/DDBJ whole genome shotgun (WGS) entry which is preliminary data.</text>
</comment>
<dbReference type="EMBL" id="BKCP01004627">
    <property type="protein sequence ID" value="GER32706.1"/>
    <property type="molecule type" value="Genomic_DNA"/>
</dbReference>
<keyword evidence="2" id="KW-1185">Reference proteome</keyword>
<name>A0A5A7PJ93_STRAF</name>
<organism evidence="1 2">
    <name type="scientific">Striga asiatica</name>
    <name type="common">Asiatic witchweed</name>
    <name type="synonym">Buchnera asiatica</name>
    <dbReference type="NCBI Taxonomy" id="4170"/>
    <lineage>
        <taxon>Eukaryota</taxon>
        <taxon>Viridiplantae</taxon>
        <taxon>Streptophyta</taxon>
        <taxon>Embryophyta</taxon>
        <taxon>Tracheophyta</taxon>
        <taxon>Spermatophyta</taxon>
        <taxon>Magnoliopsida</taxon>
        <taxon>eudicotyledons</taxon>
        <taxon>Gunneridae</taxon>
        <taxon>Pentapetalae</taxon>
        <taxon>asterids</taxon>
        <taxon>lamiids</taxon>
        <taxon>Lamiales</taxon>
        <taxon>Orobanchaceae</taxon>
        <taxon>Buchnereae</taxon>
        <taxon>Striga</taxon>
    </lineage>
</organism>
<dbReference type="GO" id="GO:0016740">
    <property type="term" value="F:transferase activity"/>
    <property type="evidence" value="ECO:0007669"/>
    <property type="project" value="UniProtKB-KW"/>
</dbReference>
<evidence type="ECO:0000313" key="1">
    <source>
        <dbReference type="EMBL" id="GER32706.1"/>
    </source>
</evidence>
<feature type="non-terminal residue" evidence="1">
    <location>
        <position position="162"/>
    </location>
</feature>
<keyword evidence="1" id="KW-0808">Transferase</keyword>